<protein>
    <recommendedName>
        <fullName evidence="4">SGNH hydrolase-type esterase domain-containing protein</fullName>
    </recommendedName>
</protein>
<dbReference type="InterPro" id="IPR036514">
    <property type="entry name" value="SGNH_hydro_sf"/>
</dbReference>
<dbReference type="EMBL" id="CP012390">
    <property type="protein sequence ID" value="ALE19046.1"/>
    <property type="molecule type" value="Genomic_DNA"/>
</dbReference>
<feature type="domain" description="SGNH hydrolase-type esterase" evidence="4">
    <location>
        <begin position="123"/>
        <end position="366"/>
    </location>
</feature>
<dbReference type="Pfam" id="PF13472">
    <property type="entry name" value="Lipase_GDSL_2"/>
    <property type="match status" value="1"/>
</dbReference>
<dbReference type="SUPFAM" id="SSF52266">
    <property type="entry name" value="SGNH hydrolase"/>
    <property type="match status" value="1"/>
</dbReference>
<feature type="signal peptide" evidence="3">
    <location>
        <begin position="1"/>
        <end position="32"/>
    </location>
</feature>
<dbReference type="PANTHER" id="PTHR37981">
    <property type="entry name" value="LIPASE 2"/>
    <property type="match status" value="1"/>
</dbReference>
<evidence type="ECO:0000313" key="5">
    <source>
        <dbReference type="EMBL" id="ALE19046.1"/>
    </source>
</evidence>
<dbReference type="KEGG" id="cbq:AL705_04765"/>
<dbReference type="STRING" id="1528099.AL705_04765"/>
<evidence type="ECO:0000256" key="2">
    <source>
        <dbReference type="PIRSR" id="PIRSR637460-2"/>
    </source>
</evidence>
<organism evidence="5 6">
    <name type="scientific">Lawsonella clevelandensis</name>
    <dbReference type="NCBI Taxonomy" id="1528099"/>
    <lineage>
        <taxon>Bacteria</taxon>
        <taxon>Bacillati</taxon>
        <taxon>Actinomycetota</taxon>
        <taxon>Actinomycetes</taxon>
        <taxon>Mycobacteriales</taxon>
        <taxon>Lawsonellaceae</taxon>
        <taxon>Lawsonella</taxon>
    </lineage>
</organism>
<dbReference type="GO" id="GO:0006629">
    <property type="term" value="P:lipid metabolic process"/>
    <property type="evidence" value="ECO:0007669"/>
    <property type="project" value="TreeGrafter"/>
</dbReference>
<dbReference type="Proteomes" id="UP000068137">
    <property type="component" value="Chromosome"/>
</dbReference>
<feature type="active site" evidence="1">
    <location>
        <position position="360"/>
    </location>
</feature>
<evidence type="ECO:0000313" key="6">
    <source>
        <dbReference type="Proteomes" id="UP000068137"/>
    </source>
</evidence>
<name>A0A0M4MC79_9ACTN</name>
<dbReference type="OrthoDB" id="5503950at2"/>
<feature type="disulfide bond" evidence="2">
    <location>
        <begin position="289"/>
        <end position="339"/>
    </location>
</feature>
<feature type="active site" description="Nucleophile" evidence="1">
    <location>
        <position position="126"/>
    </location>
</feature>
<dbReference type="Gene3D" id="3.40.50.1110">
    <property type="entry name" value="SGNH hydrolase"/>
    <property type="match status" value="1"/>
</dbReference>
<feature type="chain" id="PRO_5005798341" description="SGNH hydrolase-type esterase domain-containing protein" evidence="3">
    <location>
        <begin position="33"/>
        <end position="407"/>
    </location>
</feature>
<dbReference type="GO" id="GO:0016788">
    <property type="term" value="F:hydrolase activity, acting on ester bonds"/>
    <property type="evidence" value="ECO:0007669"/>
    <property type="project" value="InterPro"/>
</dbReference>
<dbReference type="RefSeq" id="WP_053962038.1">
    <property type="nucleotide sequence ID" value="NZ_CP012390.1"/>
</dbReference>
<accession>A0A0M4MC79</accession>
<keyword evidence="3" id="KW-0732">Signal</keyword>
<reference evidence="5 6" key="1">
    <citation type="journal article" date="2015" name="Genome Announc.">
        <title>Complete Genome Sequences for Two Strains of a Novel Fastidious, Partially Acid-Fast, Gram-Positive Corynebacterineae Bacterium, Derived from Human Clinical Samples.</title>
        <authorList>
            <person name="Nicholson A.C."/>
            <person name="Bell M."/>
            <person name="Humrighouse B.W."/>
            <person name="McQuiston J.R."/>
        </authorList>
    </citation>
    <scope>NUCLEOTIDE SEQUENCE [LARGE SCALE GENOMIC DNA]</scope>
    <source>
        <strain evidence="5 6">X1698</strain>
    </source>
</reference>
<gene>
    <name evidence="5" type="ORF">AL705_04765</name>
</gene>
<feature type="disulfide bond" evidence="2">
    <location>
        <begin position="141"/>
        <end position="165"/>
    </location>
</feature>
<sequence>MTLSPTRILSTLGAALTGAALVGGLLTPAATASPAPLDAEHTITGAHPASLDAAYAVAGTGAQAPAPQWIGDPWPDTPGFPLPYTPPDGAGTLDFGIRDTTPAPFTLLNYGGIPLKGPNFVNIGDSYTTTTFYGTTLVEPCFRNAVGFAPAVAAQVKLPPRDAACPGAGIEHYWHTMKSFQFPVPKMPQRLAINKDTQLVVVSLGGNDAYTESMVSLALKCVASWTSPVERLSSNPCERRVGTRLFSRAKAMERALTYVLKDAKKRASKDAVVIAMGYFNPFPSASEYCWERALAPVGDLKFVHNLFVTLNESVRQAAKNAGVLYYNPSAEEAFARSSCGLPLYRLISITGLPEFGVPFHPTLTGHWNMSKHVASLYEQEMQARRHGRSIARQTWQVGPGSKDAILL</sequence>
<evidence type="ECO:0000256" key="1">
    <source>
        <dbReference type="PIRSR" id="PIRSR637460-1"/>
    </source>
</evidence>
<keyword evidence="2" id="KW-1015">Disulfide bond</keyword>
<evidence type="ECO:0000256" key="3">
    <source>
        <dbReference type="SAM" id="SignalP"/>
    </source>
</evidence>
<dbReference type="InterPro" id="IPR037460">
    <property type="entry name" value="SEST-like"/>
</dbReference>
<dbReference type="InterPro" id="IPR013830">
    <property type="entry name" value="SGNH_hydro"/>
</dbReference>
<feature type="disulfide bond" evidence="2">
    <location>
        <begin position="221"/>
        <end position="237"/>
    </location>
</feature>
<dbReference type="PANTHER" id="PTHR37981:SF1">
    <property type="entry name" value="SGNH HYDROLASE-TYPE ESTERASE DOMAIN-CONTAINING PROTEIN"/>
    <property type="match status" value="1"/>
</dbReference>
<dbReference type="AlphaFoldDB" id="A0A0M4MC79"/>
<proteinExistence type="predicted"/>
<evidence type="ECO:0000259" key="4">
    <source>
        <dbReference type="Pfam" id="PF13472"/>
    </source>
</evidence>